<dbReference type="InterPro" id="IPR058163">
    <property type="entry name" value="LysR-type_TF_proteobact-type"/>
</dbReference>
<dbReference type="InterPro" id="IPR005119">
    <property type="entry name" value="LysR_subst-bd"/>
</dbReference>
<organism evidence="6 7">
    <name type="scientific">Paraburkholderia metrosideri</name>
    <dbReference type="NCBI Taxonomy" id="580937"/>
    <lineage>
        <taxon>Bacteria</taxon>
        <taxon>Pseudomonadati</taxon>
        <taxon>Pseudomonadota</taxon>
        <taxon>Betaproteobacteria</taxon>
        <taxon>Burkholderiales</taxon>
        <taxon>Burkholderiaceae</taxon>
        <taxon>Paraburkholderia</taxon>
    </lineage>
</organism>
<dbReference type="SUPFAM" id="SSF46785">
    <property type="entry name" value="Winged helix' DNA-binding domain"/>
    <property type="match status" value="1"/>
</dbReference>
<gene>
    <name evidence="6" type="primary">argP_5</name>
    <name evidence="6" type="ORF">LMG28140_06621</name>
</gene>
<evidence type="ECO:0000256" key="2">
    <source>
        <dbReference type="ARBA" id="ARBA00023015"/>
    </source>
</evidence>
<keyword evidence="2" id="KW-0805">Transcription regulation</keyword>
<protein>
    <submittedName>
        <fullName evidence="6">HTH-type transcriptional regulator ArgP</fullName>
    </submittedName>
</protein>
<dbReference type="Proteomes" id="UP000598032">
    <property type="component" value="Unassembled WGS sequence"/>
</dbReference>
<dbReference type="InterPro" id="IPR036388">
    <property type="entry name" value="WH-like_DNA-bd_sf"/>
</dbReference>
<dbReference type="SUPFAM" id="SSF53850">
    <property type="entry name" value="Periplasmic binding protein-like II"/>
    <property type="match status" value="1"/>
</dbReference>
<reference evidence="6 7" key="1">
    <citation type="submission" date="2020-10" db="EMBL/GenBank/DDBJ databases">
        <authorList>
            <person name="Peeters C."/>
        </authorList>
    </citation>
    <scope>NUCLEOTIDE SEQUENCE [LARGE SCALE GENOMIC DNA]</scope>
    <source>
        <strain evidence="6 7">LMG 28140</strain>
    </source>
</reference>
<evidence type="ECO:0000256" key="3">
    <source>
        <dbReference type="ARBA" id="ARBA00023125"/>
    </source>
</evidence>
<dbReference type="EMBL" id="CAJHCP010000024">
    <property type="protein sequence ID" value="CAD6559395.1"/>
    <property type="molecule type" value="Genomic_DNA"/>
</dbReference>
<comment type="caution">
    <text evidence="6">The sequence shown here is derived from an EMBL/GenBank/DDBJ whole genome shotgun (WGS) entry which is preliminary data.</text>
</comment>
<evidence type="ECO:0000259" key="5">
    <source>
        <dbReference type="PROSITE" id="PS50931"/>
    </source>
</evidence>
<evidence type="ECO:0000256" key="4">
    <source>
        <dbReference type="ARBA" id="ARBA00023163"/>
    </source>
</evidence>
<evidence type="ECO:0000313" key="7">
    <source>
        <dbReference type="Proteomes" id="UP000598032"/>
    </source>
</evidence>
<feature type="domain" description="HTH lysR-type" evidence="5">
    <location>
        <begin position="1"/>
        <end position="59"/>
    </location>
</feature>
<evidence type="ECO:0000313" key="6">
    <source>
        <dbReference type="EMBL" id="CAD6559395.1"/>
    </source>
</evidence>
<dbReference type="RefSeq" id="WP_201646449.1">
    <property type="nucleotide sequence ID" value="NZ_CAJHCP010000024.1"/>
</dbReference>
<evidence type="ECO:0000256" key="1">
    <source>
        <dbReference type="ARBA" id="ARBA00009437"/>
    </source>
</evidence>
<dbReference type="Gene3D" id="1.10.10.10">
    <property type="entry name" value="Winged helix-like DNA-binding domain superfamily/Winged helix DNA-binding domain"/>
    <property type="match status" value="1"/>
</dbReference>
<dbReference type="PANTHER" id="PTHR30537">
    <property type="entry name" value="HTH-TYPE TRANSCRIPTIONAL REGULATOR"/>
    <property type="match status" value="1"/>
</dbReference>
<dbReference type="InterPro" id="IPR000847">
    <property type="entry name" value="LysR_HTH_N"/>
</dbReference>
<name>A0ABN7ID09_9BURK</name>
<sequence length="319" mass="34603">MKNLSQFLNFAAVATHGSFAQAARELSLAPSSVAKSVARLEQDLGVRLFHRTTRSVQLTAEGQRLFAKCSRLLDEIEALDLRSVGANDTPTGTLRIGAPIGYGTRVMLPVLANLQQRFPALDIDLRLSDEQVDLVAQRLDAVIRFGALRDSSMIARQVDSQDLLLCASPAYLSAHARIRRVADLSHHTLVAFRMPTTGRDRALEFSERGKPVTVTPSSRFRINHGEALVEAALRGAGLTQTPAFIVRQHLESGALVEVLPQCRPAPLPVNLLVPGGRTRTARIQALIDALAAGRSDDAPVASTKTVKLRNGSDRRSGDR</sequence>
<dbReference type="Pfam" id="PF00126">
    <property type="entry name" value="HTH_1"/>
    <property type="match status" value="1"/>
</dbReference>
<dbReference type="PROSITE" id="PS50931">
    <property type="entry name" value="HTH_LYSR"/>
    <property type="match status" value="1"/>
</dbReference>
<proteinExistence type="inferred from homology"/>
<keyword evidence="7" id="KW-1185">Reference proteome</keyword>
<keyword evidence="3" id="KW-0238">DNA-binding</keyword>
<dbReference type="InterPro" id="IPR036390">
    <property type="entry name" value="WH_DNA-bd_sf"/>
</dbReference>
<dbReference type="Pfam" id="PF03466">
    <property type="entry name" value="LysR_substrate"/>
    <property type="match status" value="1"/>
</dbReference>
<dbReference type="PANTHER" id="PTHR30537:SF5">
    <property type="entry name" value="HTH-TYPE TRANSCRIPTIONAL ACTIVATOR TTDR-RELATED"/>
    <property type="match status" value="1"/>
</dbReference>
<keyword evidence="4" id="KW-0804">Transcription</keyword>
<dbReference type="Gene3D" id="3.40.190.290">
    <property type="match status" value="1"/>
</dbReference>
<comment type="similarity">
    <text evidence="1">Belongs to the LysR transcriptional regulatory family.</text>
</comment>
<dbReference type="PRINTS" id="PR00039">
    <property type="entry name" value="HTHLYSR"/>
</dbReference>
<accession>A0ABN7ID09</accession>
<dbReference type="CDD" id="cd08422">
    <property type="entry name" value="PBP2_CrgA_like"/>
    <property type="match status" value="1"/>
</dbReference>